<evidence type="ECO:0000259" key="13">
    <source>
        <dbReference type="PROSITE" id="PS50109"/>
    </source>
</evidence>
<dbReference type="InterPro" id="IPR003594">
    <property type="entry name" value="HATPase_dom"/>
</dbReference>
<dbReference type="SMART" id="SM00388">
    <property type="entry name" value="HisKA"/>
    <property type="match status" value="1"/>
</dbReference>
<dbReference type="PRINTS" id="PR00344">
    <property type="entry name" value="BCTRLSENSOR"/>
</dbReference>
<dbReference type="InterPro" id="IPR036097">
    <property type="entry name" value="HisK_dim/P_sf"/>
</dbReference>
<dbReference type="SUPFAM" id="SSF47384">
    <property type="entry name" value="Homodimeric domain of signal transducing histidine kinase"/>
    <property type="match status" value="1"/>
</dbReference>
<reference evidence="14" key="1">
    <citation type="submission" date="2022-01" db="EMBL/GenBank/DDBJ databases">
        <title>Paenibacillus spongiae sp. nov., isolated from marine sponge.</title>
        <authorList>
            <person name="Li Z."/>
            <person name="Zhang M."/>
        </authorList>
    </citation>
    <scope>NUCLEOTIDE SEQUENCE</scope>
    <source>
        <strain evidence="14">PHS-Z3</strain>
    </source>
</reference>
<evidence type="ECO:0000256" key="4">
    <source>
        <dbReference type="ARBA" id="ARBA00022553"/>
    </source>
</evidence>
<protein>
    <recommendedName>
        <fullName evidence="3">histidine kinase</fullName>
        <ecNumber evidence="3">2.7.13.3</ecNumber>
    </recommendedName>
</protein>
<dbReference type="Pfam" id="PF00512">
    <property type="entry name" value="HisKA"/>
    <property type="match status" value="1"/>
</dbReference>
<dbReference type="InterPro" id="IPR036890">
    <property type="entry name" value="HATPase_C_sf"/>
</dbReference>
<proteinExistence type="predicted"/>
<evidence type="ECO:0000256" key="11">
    <source>
        <dbReference type="ARBA" id="ARBA00023012"/>
    </source>
</evidence>
<dbReference type="InterPro" id="IPR004358">
    <property type="entry name" value="Sig_transdc_His_kin-like_C"/>
</dbReference>
<dbReference type="EC" id="2.7.13.3" evidence="3"/>
<dbReference type="Pfam" id="PF02518">
    <property type="entry name" value="HATPase_c"/>
    <property type="match status" value="1"/>
</dbReference>
<dbReference type="InterPro" id="IPR003661">
    <property type="entry name" value="HisK_dim/P_dom"/>
</dbReference>
<keyword evidence="6" id="KW-0812">Transmembrane</keyword>
<keyword evidence="7" id="KW-0547">Nucleotide-binding</keyword>
<accession>A0ABY5S988</accession>
<evidence type="ECO:0000313" key="15">
    <source>
        <dbReference type="Proteomes" id="UP001057877"/>
    </source>
</evidence>
<name>A0ABY5S988_9BACL</name>
<evidence type="ECO:0000256" key="3">
    <source>
        <dbReference type="ARBA" id="ARBA00012438"/>
    </source>
</evidence>
<dbReference type="EMBL" id="CP091430">
    <property type="protein sequence ID" value="UVI29100.1"/>
    <property type="molecule type" value="Genomic_DNA"/>
</dbReference>
<dbReference type="RefSeq" id="WP_258385189.1">
    <property type="nucleotide sequence ID" value="NZ_CP091430.1"/>
</dbReference>
<keyword evidence="12" id="KW-0472">Membrane</keyword>
<dbReference type="GO" id="GO:0016301">
    <property type="term" value="F:kinase activity"/>
    <property type="evidence" value="ECO:0007669"/>
    <property type="project" value="UniProtKB-KW"/>
</dbReference>
<dbReference type="Gene3D" id="3.30.565.10">
    <property type="entry name" value="Histidine kinase-like ATPase, C-terminal domain"/>
    <property type="match status" value="1"/>
</dbReference>
<organism evidence="14 15">
    <name type="scientific">Paenibacillus spongiae</name>
    <dbReference type="NCBI Taxonomy" id="2909671"/>
    <lineage>
        <taxon>Bacteria</taxon>
        <taxon>Bacillati</taxon>
        <taxon>Bacillota</taxon>
        <taxon>Bacilli</taxon>
        <taxon>Bacillales</taxon>
        <taxon>Paenibacillaceae</taxon>
        <taxon>Paenibacillus</taxon>
    </lineage>
</organism>
<dbReference type="InterPro" id="IPR050398">
    <property type="entry name" value="HssS/ArlS-like"/>
</dbReference>
<evidence type="ECO:0000256" key="7">
    <source>
        <dbReference type="ARBA" id="ARBA00022741"/>
    </source>
</evidence>
<evidence type="ECO:0000256" key="9">
    <source>
        <dbReference type="ARBA" id="ARBA00022840"/>
    </source>
</evidence>
<comment type="catalytic activity">
    <reaction evidence="1">
        <text>ATP + protein L-histidine = ADP + protein N-phospho-L-histidine.</text>
        <dbReference type="EC" id="2.7.13.3"/>
    </reaction>
</comment>
<keyword evidence="10" id="KW-1133">Transmembrane helix</keyword>
<dbReference type="SMART" id="SM00387">
    <property type="entry name" value="HATPase_c"/>
    <property type="match status" value="1"/>
</dbReference>
<keyword evidence="9" id="KW-0067">ATP-binding</keyword>
<evidence type="ECO:0000256" key="8">
    <source>
        <dbReference type="ARBA" id="ARBA00022777"/>
    </source>
</evidence>
<evidence type="ECO:0000256" key="6">
    <source>
        <dbReference type="ARBA" id="ARBA00022692"/>
    </source>
</evidence>
<evidence type="ECO:0000256" key="12">
    <source>
        <dbReference type="ARBA" id="ARBA00023136"/>
    </source>
</evidence>
<evidence type="ECO:0000256" key="10">
    <source>
        <dbReference type="ARBA" id="ARBA00022989"/>
    </source>
</evidence>
<feature type="domain" description="Histidine kinase" evidence="13">
    <location>
        <begin position="92"/>
        <end position="310"/>
    </location>
</feature>
<keyword evidence="8 14" id="KW-0418">Kinase</keyword>
<keyword evidence="15" id="KW-1185">Reference proteome</keyword>
<keyword evidence="11" id="KW-0902">Two-component regulatory system</keyword>
<gene>
    <name evidence="14" type="ORF">L1F29_27270</name>
</gene>
<dbReference type="PANTHER" id="PTHR45528:SF8">
    <property type="entry name" value="HISTIDINE KINASE"/>
    <property type="match status" value="1"/>
</dbReference>
<dbReference type="InterPro" id="IPR005467">
    <property type="entry name" value="His_kinase_dom"/>
</dbReference>
<dbReference type="Proteomes" id="UP001057877">
    <property type="component" value="Chromosome"/>
</dbReference>
<dbReference type="SUPFAM" id="SSF55874">
    <property type="entry name" value="ATPase domain of HSP90 chaperone/DNA topoisomerase II/histidine kinase"/>
    <property type="match status" value="1"/>
</dbReference>
<sequence>MNLIGICIIVLLSIVIYLQYKSRREDRSSLRYITSKLNTIISDNSSEKLLLVTGDPNLKDMVIEINRLLESNRKVIVDYTRTEISMKMMLANISHDLRTPLTVVLGYIETVLHQPHLSAEERDRLLAEVQDKAKELLELIQKFFDLAKLESGDKNIPLTRVNMNEVCRKSMLLFYNQIQSEDMEAVIEIPDARIFAYGNEEALERIFNNLLSNAIRYGAEGKIVGLTLRQDAHFIFVDVWDQGKGITERHKDLIFERMYTLEDSRNKMYQGSGLGLTITKRLVEKMRGNISLRSKPYEKTTFTVQLQQIHS</sequence>
<dbReference type="PROSITE" id="PS50109">
    <property type="entry name" value="HIS_KIN"/>
    <property type="match status" value="1"/>
</dbReference>
<evidence type="ECO:0000313" key="14">
    <source>
        <dbReference type="EMBL" id="UVI29100.1"/>
    </source>
</evidence>
<dbReference type="CDD" id="cd00082">
    <property type="entry name" value="HisKA"/>
    <property type="match status" value="1"/>
</dbReference>
<keyword evidence="4" id="KW-0597">Phosphoprotein</keyword>
<evidence type="ECO:0000256" key="1">
    <source>
        <dbReference type="ARBA" id="ARBA00000085"/>
    </source>
</evidence>
<evidence type="ECO:0000256" key="2">
    <source>
        <dbReference type="ARBA" id="ARBA00004141"/>
    </source>
</evidence>
<keyword evidence="5" id="KW-0808">Transferase</keyword>
<dbReference type="PANTHER" id="PTHR45528">
    <property type="entry name" value="SENSOR HISTIDINE KINASE CPXA"/>
    <property type="match status" value="1"/>
</dbReference>
<dbReference type="Gene3D" id="1.10.287.130">
    <property type="match status" value="1"/>
</dbReference>
<comment type="subcellular location">
    <subcellularLocation>
        <location evidence="2">Membrane</location>
        <topology evidence="2">Multi-pass membrane protein</topology>
    </subcellularLocation>
</comment>
<evidence type="ECO:0000256" key="5">
    <source>
        <dbReference type="ARBA" id="ARBA00022679"/>
    </source>
</evidence>